<evidence type="ECO:0000313" key="3">
    <source>
        <dbReference type="Proteomes" id="UP000199600"/>
    </source>
</evidence>
<feature type="region of interest" description="Disordered" evidence="1">
    <location>
        <begin position="277"/>
        <end position="339"/>
    </location>
</feature>
<dbReference type="Proteomes" id="UP000199600">
    <property type="component" value="Unassembled WGS sequence"/>
</dbReference>
<keyword evidence="3" id="KW-1185">Reference proteome</keyword>
<evidence type="ECO:0000313" key="2">
    <source>
        <dbReference type="EMBL" id="SBT10455.1"/>
    </source>
</evidence>
<sequence length="509" mass="55915">MSSAAHRIRRQRWELRAPDEDTAFALRAQMRRDIDSVLMPALEQAFDALDSGDEVVHLSRLSLKLKVRNLEQLAAELPALIAEQLDEALGGAAARISGAAGRRPAATQRRMNLLHYLHSGQLDWQDLHGEVATQVGTLREAAVQLAHEWQGNPAEVRAALPGRFDALVAFFFRFLQLLPASLHREWMPAMLKSAPWPESPQRRKLENWPAAKMRAELPEHGQLQIQAIQLSMAWAERIPDDDELRPALLALPGNDGTLMRALGPLLYSDDGIRAGEGAAQRASDNRNTGESDTRAPEQDEPSTPSGPNAAPTDARSLDDRPDTNSIVSPPTENDAGIDGAGLRVHSAGLVLAHPFLSSLFAARGLLDEDGTKLSPFELPHAAALLHWLACGREAIFEFELGLIKPLLGLQPTDPLPVTQGLLNAEDREECQALLAAMVTHWPALRSTSVEGLQVSFLQRPGLLRPTDAGWQLQLESESFDLLLAQLPWSISIVKLPWMTKPIFTDWPSP</sequence>
<feature type="compositionally biased region" description="Basic and acidic residues" evidence="1">
    <location>
        <begin position="283"/>
        <end position="297"/>
    </location>
</feature>
<evidence type="ECO:0000256" key="1">
    <source>
        <dbReference type="SAM" id="MobiDB-lite"/>
    </source>
</evidence>
<dbReference type="InterPro" id="IPR045538">
    <property type="entry name" value="CIS_TMP"/>
</dbReference>
<dbReference type="RefSeq" id="WP_186412041.1">
    <property type="nucleotide sequence ID" value="NZ_FLQY01000351.1"/>
</dbReference>
<dbReference type="AlphaFoldDB" id="A0A1A8XZU6"/>
<reference evidence="2 3" key="1">
    <citation type="submission" date="2016-06" db="EMBL/GenBank/DDBJ databases">
        <authorList>
            <person name="Kjaerup R.B."/>
            <person name="Dalgaard T.S."/>
            <person name="Juul-Madsen H.R."/>
        </authorList>
    </citation>
    <scope>NUCLEOTIDE SEQUENCE [LARGE SCALE GENOMIC DNA]</scope>
    <source>
        <strain evidence="2">2</strain>
    </source>
</reference>
<dbReference type="EMBL" id="FLQY01000351">
    <property type="protein sequence ID" value="SBT10455.1"/>
    <property type="molecule type" value="Genomic_DNA"/>
</dbReference>
<protein>
    <submittedName>
        <fullName evidence="2">Uncharacterized protein</fullName>
    </submittedName>
</protein>
<proteinExistence type="predicted"/>
<gene>
    <name evidence="2" type="ORF">PROAA_50008</name>
</gene>
<dbReference type="Pfam" id="PF19268">
    <property type="entry name" value="CIS_TMP"/>
    <property type="match status" value="1"/>
</dbReference>
<name>A0A1A8XZU6_9RHOO</name>
<organism evidence="2 3">
    <name type="scientific">Candidatus Propionivibrio aalborgensis</name>
    <dbReference type="NCBI Taxonomy" id="1860101"/>
    <lineage>
        <taxon>Bacteria</taxon>
        <taxon>Pseudomonadati</taxon>
        <taxon>Pseudomonadota</taxon>
        <taxon>Betaproteobacteria</taxon>
        <taxon>Rhodocyclales</taxon>
        <taxon>Rhodocyclaceae</taxon>
        <taxon>Propionivibrio</taxon>
    </lineage>
</organism>
<accession>A0A1A8XZU6</accession>